<dbReference type="PANTHER" id="PTHR46796:SF6">
    <property type="entry name" value="ARAC SUBFAMILY"/>
    <property type="match status" value="1"/>
</dbReference>
<evidence type="ECO:0000259" key="4">
    <source>
        <dbReference type="PROSITE" id="PS01124"/>
    </source>
</evidence>
<comment type="caution">
    <text evidence="5">The sequence shown here is derived from an EMBL/GenBank/DDBJ whole genome shotgun (WGS) entry which is preliminary data.</text>
</comment>
<dbReference type="InterPro" id="IPR020449">
    <property type="entry name" value="Tscrpt_reg_AraC-type_HTH"/>
</dbReference>
<dbReference type="SUPFAM" id="SSF46689">
    <property type="entry name" value="Homeodomain-like"/>
    <property type="match status" value="1"/>
</dbReference>
<sequence>MSERAHTSDDPAVEDRAVAWHDMTSRSMMSMAFAMEDPTRFVGSLRGADLGSAHLTTMRHTPLAASRTPVLIKRCDPEIFVLLFTPSGGMTFEHGGRAATLRAGDLMVFDSSVPFSAVTGGDAGVAETVNLQVPKALLPVAAADVRLLLGRRLPGQDGIGAVTAAMLTALDAQTARCTSADALHLGTVATHLFTAFLAHHLDAERSLAPRSRNMGLHLRVEAFIRAHLAEPDLSAESIAAAHHMSVRQLYRLLQYRDITVAAYIRRQRLEHCRRDLSDPALSRLPVHSVAARWGFPHHAHFSRAFRSAYGQSPREYRRAALTAAPTSTVSEAPTADASSC</sequence>
<gene>
    <name evidence="5" type="ORF">ITX44_01950</name>
</gene>
<dbReference type="Pfam" id="PF12833">
    <property type="entry name" value="HTH_18"/>
    <property type="match status" value="1"/>
</dbReference>
<evidence type="ECO:0000256" key="2">
    <source>
        <dbReference type="ARBA" id="ARBA00023125"/>
    </source>
</evidence>
<reference evidence="5 6" key="1">
    <citation type="submission" date="2021-01" db="EMBL/GenBank/DDBJ databases">
        <title>Streptomyces acididurans sp. nov., isolated from a peat swamp forest soil.</title>
        <authorList>
            <person name="Chantavorakit T."/>
            <person name="Duangmal K."/>
        </authorList>
    </citation>
    <scope>NUCLEOTIDE SEQUENCE [LARGE SCALE GENOMIC DNA]</scope>
    <source>
        <strain evidence="5 6">KK5PA1</strain>
    </source>
</reference>
<evidence type="ECO:0000313" key="5">
    <source>
        <dbReference type="EMBL" id="MBM9503308.1"/>
    </source>
</evidence>
<dbReference type="RefSeq" id="WP_205355166.1">
    <property type="nucleotide sequence ID" value="NZ_JADKYB010000001.1"/>
</dbReference>
<evidence type="ECO:0000256" key="3">
    <source>
        <dbReference type="ARBA" id="ARBA00023163"/>
    </source>
</evidence>
<keyword evidence="1" id="KW-0805">Transcription regulation</keyword>
<evidence type="ECO:0000256" key="1">
    <source>
        <dbReference type="ARBA" id="ARBA00023015"/>
    </source>
</evidence>
<feature type="domain" description="HTH araC/xylS-type" evidence="4">
    <location>
        <begin position="218"/>
        <end position="319"/>
    </location>
</feature>
<keyword evidence="3" id="KW-0804">Transcription</keyword>
<dbReference type="InterPro" id="IPR018060">
    <property type="entry name" value="HTH_AraC"/>
</dbReference>
<evidence type="ECO:0000313" key="6">
    <source>
        <dbReference type="Proteomes" id="UP000749040"/>
    </source>
</evidence>
<dbReference type="InterPro" id="IPR035418">
    <property type="entry name" value="AraC-bd_2"/>
</dbReference>
<organism evidence="5 6">
    <name type="scientific">Actinacidiphila acididurans</name>
    <dbReference type="NCBI Taxonomy" id="2784346"/>
    <lineage>
        <taxon>Bacteria</taxon>
        <taxon>Bacillati</taxon>
        <taxon>Actinomycetota</taxon>
        <taxon>Actinomycetes</taxon>
        <taxon>Kitasatosporales</taxon>
        <taxon>Streptomycetaceae</taxon>
        <taxon>Actinacidiphila</taxon>
    </lineage>
</organism>
<dbReference type="InterPro" id="IPR050204">
    <property type="entry name" value="AraC_XylS_family_regulators"/>
</dbReference>
<dbReference type="EMBL" id="JADKYB010000001">
    <property type="protein sequence ID" value="MBM9503308.1"/>
    <property type="molecule type" value="Genomic_DNA"/>
</dbReference>
<dbReference type="SMART" id="SM00342">
    <property type="entry name" value="HTH_ARAC"/>
    <property type="match status" value="1"/>
</dbReference>
<keyword evidence="2" id="KW-0238">DNA-binding</keyword>
<dbReference type="InterPro" id="IPR009057">
    <property type="entry name" value="Homeodomain-like_sf"/>
</dbReference>
<dbReference type="PRINTS" id="PR00032">
    <property type="entry name" value="HTHARAC"/>
</dbReference>
<dbReference type="PROSITE" id="PS01124">
    <property type="entry name" value="HTH_ARAC_FAMILY_2"/>
    <property type="match status" value="1"/>
</dbReference>
<dbReference type="Gene3D" id="1.10.10.60">
    <property type="entry name" value="Homeodomain-like"/>
    <property type="match status" value="1"/>
</dbReference>
<proteinExistence type="predicted"/>
<dbReference type="Pfam" id="PF14525">
    <property type="entry name" value="AraC_binding_2"/>
    <property type="match status" value="1"/>
</dbReference>
<accession>A0ABS2TIY3</accession>
<name>A0ABS2TIY3_9ACTN</name>
<keyword evidence="6" id="KW-1185">Reference proteome</keyword>
<protein>
    <submittedName>
        <fullName evidence="5">Helix-turn-helix domain-containing protein</fullName>
    </submittedName>
</protein>
<dbReference type="PANTHER" id="PTHR46796">
    <property type="entry name" value="HTH-TYPE TRANSCRIPTIONAL ACTIVATOR RHAS-RELATED"/>
    <property type="match status" value="1"/>
</dbReference>
<dbReference type="Proteomes" id="UP000749040">
    <property type="component" value="Unassembled WGS sequence"/>
</dbReference>